<dbReference type="EMBL" id="JANPWB010000003">
    <property type="protein sequence ID" value="KAJ1198306.1"/>
    <property type="molecule type" value="Genomic_DNA"/>
</dbReference>
<accession>A0AAV7VBR2</accession>
<dbReference type="Proteomes" id="UP001066276">
    <property type="component" value="Chromosome 2_1"/>
</dbReference>
<protein>
    <submittedName>
        <fullName evidence="2">Uncharacterized protein</fullName>
    </submittedName>
</protein>
<evidence type="ECO:0000256" key="1">
    <source>
        <dbReference type="SAM" id="MobiDB-lite"/>
    </source>
</evidence>
<keyword evidence="3" id="KW-1185">Reference proteome</keyword>
<name>A0AAV7VBR2_PLEWA</name>
<proteinExistence type="predicted"/>
<dbReference type="AlphaFoldDB" id="A0AAV7VBR2"/>
<comment type="caution">
    <text evidence="2">The sequence shown here is derived from an EMBL/GenBank/DDBJ whole genome shotgun (WGS) entry which is preliminary data.</text>
</comment>
<reference evidence="2" key="1">
    <citation type="journal article" date="2022" name="bioRxiv">
        <title>Sequencing and chromosome-scale assembly of the giantPleurodeles waltlgenome.</title>
        <authorList>
            <person name="Brown T."/>
            <person name="Elewa A."/>
            <person name="Iarovenko S."/>
            <person name="Subramanian E."/>
            <person name="Araus A.J."/>
            <person name="Petzold A."/>
            <person name="Susuki M."/>
            <person name="Suzuki K.-i.T."/>
            <person name="Hayashi T."/>
            <person name="Toyoda A."/>
            <person name="Oliveira C."/>
            <person name="Osipova E."/>
            <person name="Leigh N.D."/>
            <person name="Simon A."/>
            <person name="Yun M.H."/>
        </authorList>
    </citation>
    <scope>NUCLEOTIDE SEQUENCE</scope>
    <source>
        <strain evidence="2">20211129_DDA</strain>
        <tissue evidence="2">Liver</tissue>
    </source>
</reference>
<feature type="compositionally biased region" description="Polar residues" evidence="1">
    <location>
        <begin position="8"/>
        <end position="25"/>
    </location>
</feature>
<evidence type="ECO:0000313" key="2">
    <source>
        <dbReference type="EMBL" id="KAJ1198306.1"/>
    </source>
</evidence>
<evidence type="ECO:0000313" key="3">
    <source>
        <dbReference type="Proteomes" id="UP001066276"/>
    </source>
</evidence>
<gene>
    <name evidence="2" type="ORF">NDU88_002148</name>
</gene>
<sequence length="91" mass="9610">MGKDRANKGTQQTQMDQYTAQSAGASLQKDPPGPSEKGAEPTGAQILANIESSSRPTQTQITSIAADVNLLRANLRVVAERSVATEQKVTV</sequence>
<organism evidence="2 3">
    <name type="scientific">Pleurodeles waltl</name>
    <name type="common">Iberian ribbed newt</name>
    <dbReference type="NCBI Taxonomy" id="8319"/>
    <lineage>
        <taxon>Eukaryota</taxon>
        <taxon>Metazoa</taxon>
        <taxon>Chordata</taxon>
        <taxon>Craniata</taxon>
        <taxon>Vertebrata</taxon>
        <taxon>Euteleostomi</taxon>
        <taxon>Amphibia</taxon>
        <taxon>Batrachia</taxon>
        <taxon>Caudata</taxon>
        <taxon>Salamandroidea</taxon>
        <taxon>Salamandridae</taxon>
        <taxon>Pleurodelinae</taxon>
        <taxon>Pleurodeles</taxon>
    </lineage>
</organism>
<feature type="region of interest" description="Disordered" evidence="1">
    <location>
        <begin position="1"/>
        <end position="45"/>
    </location>
</feature>